<dbReference type="Proteomes" id="UP000689195">
    <property type="component" value="Unassembled WGS sequence"/>
</dbReference>
<sequence>MEEIQENHDKTNTNIQLEQLIFQQKREKLKFLNKISQLEKQQRMLNSQVEQYRRETDDQKMKIKQFTNLIVKQELVQDKMNIDTSLERQLIIVKNNKSQVFIKCSIDRNEAKQILQQLGAKNKNESLDEKFVKENRDFGYQDSKQQFPSLIEEQNKLVVVQVHRSKLKKMTSQQVEQLLNKV</sequence>
<proteinExistence type="predicted"/>
<keyword evidence="2" id="KW-1185">Reference proteome</keyword>
<evidence type="ECO:0000313" key="1">
    <source>
        <dbReference type="EMBL" id="CAD8207511.1"/>
    </source>
</evidence>
<dbReference type="EMBL" id="CAJJDO010000147">
    <property type="protein sequence ID" value="CAD8207511.1"/>
    <property type="molecule type" value="Genomic_DNA"/>
</dbReference>
<dbReference type="AlphaFoldDB" id="A0A8S1Y0J7"/>
<accession>A0A8S1Y0J7</accession>
<evidence type="ECO:0000313" key="2">
    <source>
        <dbReference type="Proteomes" id="UP000689195"/>
    </source>
</evidence>
<comment type="caution">
    <text evidence="1">The sequence shown here is derived from an EMBL/GenBank/DDBJ whole genome shotgun (WGS) entry which is preliminary data.</text>
</comment>
<protein>
    <submittedName>
        <fullName evidence="1">Uncharacterized protein</fullName>
    </submittedName>
</protein>
<organism evidence="1 2">
    <name type="scientific">Paramecium pentaurelia</name>
    <dbReference type="NCBI Taxonomy" id="43138"/>
    <lineage>
        <taxon>Eukaryota</taxon>
        <taxon>Sar</taxon>
        <taxon>Alveolata</taxon>
        <taxon>Ciliophora</taxon>
        <taxon>Intramacronucleata</taxon>
        <taxon>Oligohymenophorea</taxon>
        <taxon>Peniculida</taxon>
        <taxon>Parameciidae</taxon>
        <taxon>Paramecium</taxon>
    </lineage>
</organism>
<reference evidence="1" key="1">
    <citation type="submission" date="2021-01" db="EMBL/GenBank/DDBJ databases">
        <authorList>
            <consortium name="Genoscope - CEA"/>
            <person name="William W."/>
        </authorList>
    </citation>
    <scope>NUCLEOTIDE SEQUENCE</scope>
</reference>
<gene>
    <name evidence="1" type="ORF">PPENT_87.1.T1470124</name>
</gene>
<name>A0A8S1Y0J7_9CILI</name>